<dbReference type="Proteomes" id="UP000571017">
    <property type="component" value="Unassembled WGS sequence"/>
</dbReference>
<gene>
    <name evidence="1" type="ORF">H0266_11620</name>
</gene>
<protein>
    <submittedName>
        <fullName evidence="1">Uncharacterized protein</fullName>
    </submittedName>
</protein>
<organism evidence="1 2">
    <name type="scientific">Halobacillus locisalis</name>
    <dbReference type="NCBI Taxonomy" id="220753"/>
    <lineage>
        <taxon>Bacteria</taxon>
        <taxon>Bacillati</taxon>
        <taxon>Bacillota</taxon>
        <taxon>Bacilli</taxon>
        <taxon>Bacillales</taxon>
        <taxon>Bacillaceae</taxon>
        <taxon>Halobacillus</taxon>
    </lineage>
</organism>
<sequence>MTAVVKDKQPILKDVAGIAKALKIDAEQMGEKDRHDLELVIDTQEGEKRFSFTYKEDKEDYRILQIPMVFSDEAILAGRIEPKAVNVEH</sequence>
<evidence type="ECO:0000313" key="1">
    <source>
        <dbReference type="EMBL" id="MBA2175542.1"/>
    </source>
</evidence>
<dbReference type="AlphaFoldDB" id="A0A838CTR9"/>
<dbReference type="RefSeq" id="WP_181472542.1">
    <property type="nucleotide sequence ID" value="NZ_JACEFG010000002.1"/>
</dbReference>
<name>A0A838CTR9_9BACI</name>
<accession>A0A838CTR9</accession>
<evidence type="ECO:0000313" key="2">
    <source>
        <dbReference type="Proteomes" id="UP000571017"/>
    </source>
</evidence>
<comment type="caution">
    <text evidence="1">The sequence shown here is derived from an EMBL/GenBank/DDBJ whole genome shotgun (WGS) entry which is preliminary data.</text>
</comment>
<dbReference type="EMBL" id="JACEFG010000002">
    <property type="protein sequence ID" value="MBA2175542.1"/>
    <property type="molecule type" value="Genomic_DNA"/>
</dbReference>
<keyword evidence="2" id="KW-1185">Reference proteome</keyword>
<proteinExistence type="predicted"/>
<reference evidence="1 2" key="1">
    <citation type="journal article" date="2004" name="Extremophiles">
        <title>Halobacillus locisalis sp. nov., a halophilic bacterium isolated from a marine solar saltern of the Yellow Sea in Korea.</title>
        <authorList>
            <person name="Yoon J.H."/>
            <person name="Kang K.H."/>
            <person name="Oh T.K."/>
            <person name="Park Y.H."/>
        </authorList>
    </citation>
    <scope>NUCLEOTIDE SEQUENCE [LARGE SCALE GENOMIC DNA]</scope>
    <source>
        <strain evidence="1 2">KCTC 3788</strain>
    </source>
</reference>